<dbReference type="PANTHER" id="PTHR21363">
    <property type="entry name" value="PREPHENATE DEHYDROGENASE"/>
    <property type="match status" value="1"/>
</dbReference>
<dbReference type="GO" id="GO:0008977">
    <property type="term" value="F:prephenate dehydrogenase (NAD+) activity"/>
    <property type="evidence" value="ECO:0007669"/>
    <property type="project" value="InterPro"/>
</dbReference>
<dbReference type="Pfam" id="PF26213">
    <property type="entry name" value="TYRAAT1_C"/>
    <property type="match status" value="1"/>
</dbReference>
<dbReference type="GO" id="GO:0070403">
    <property type="term" value="F:NAD+ binding"/>
    <property type="evidence" value="ECO:0007669"/>
    <property type="project" value="InterPro"/>
</dbReference>
<evidence type="ECO:0000256" key="1">
    <source>
        <dbReference type="ARBA" id="ARBA00023002"/>
    </source>
</evidence>
<dbReference type="GO" id="GO:0006571">
    <property type="term" value="P:tyrosine biosynthetic process"/>
    <property type="evidence" value="ECO:0007669"/>
    <property type="project" value="InterPro"/>
</dbReference>
<evidence type="ECO:0000313" key="3">
    <source>
        <dbReference type="EMBL" id="MCJ8500490.1"/>
    </source>
</evidence>
<dbReference type="InterPro" id="IPR003099">
    <property type="entry name" value="Prephen_DH"/>
</dbReference>
<dbReference type="EMBL" id="JALJRB010000006">
    <property type="protein sequence ID" value="MCJ8500490.1"/>
    <property type="molecule type" value="Genomic_DNA"/>
</dbReference>
<dbReference type="RefSeq" id="WP_246904953.1">
    <property type="nucleotide sequence ID" value="NZ_JALJRB010000006.1"/>
</dbReference>
<evidence type="ECO:0000259" key="2">
    <source>
        <dbReference type="PROSITE" id="PS51176"/>
    </source>
</evidence>
<accession>A0AA41UI83</accession>
<proteinExistence type="predicted"/>
<dbReference type="PANTHER" id="PTHR21363:SF0">
    <property type="entry name" value="PREPHENATE DEHYDROGENASE [NADP(+)]"/>
    <property type="match status" value="1"/>
</dbReference>
<dbReference type="InterPro" id="IPR050812">
    <property type="entry name" value="Preph/Arog_dehydrog"/>
</dbReference>
<dbReference type="InterPro" id="IPR046826">
    <property type="entry name" value="PDH_N"/>
</dbReference>
<keyword evidence="4" id="KW-1185">Reference proteome</keyword>
<feature type="domain" description="Prephenate/arogenate dehydrogenase" evidence="2">
    <location>
        <begin position="1"/>
        <end position="245"/>
    </location>
</feature>
<dbReference type="InterPro" id="IPR036291">
    <property type="entry name" value="NAD(P)-bd_dom_sf"/>
</dbReference>
<dbReference type="Pfam" id="PF02153">
    <property type="entry name" value="PDH_N"/>
    <property type="match status" value="1"/>
</dbReference>
<dbReference type="PROSITE" id="PS51176">
    <property type="entry name" value="PDH_ADH"/>
    <property type="match status" value="1"/>
</dbReference>
<dbReference type="InterPro" id="IPR059064">
    <property type="entry name" value="TYRAAT2_C"/>
</dbReference>
<keyword evidence="1" id="KW-0560">Oxidoreductase</keyword>
<dbReference type="GO" id="GO:0004665">
    <property type="term" value="F:prephenate dehydrogenase (NADP+) activity"/>
    <property type="evidence" value="ECO:0007669"/>
    <property type="project" value="InterPro"/>
</dbReference>
<protein>
    <submittedName>
        <fullName evidence="3">Prephenate dehydrogenase/arogenate dehydrogenase family protein</fullName>
    </submittedName>
</protein>
<dbReference type="Gene3D" id="3.40.50.720">
    <property type="entry name" value="NAD(P)-binding Rossmann-like Domain"/>
    <property type="match status" value="1"/>
</dbReference>
<name>A0AA41UI83_9BACT</name>
<gene>
    <name evidence="3" type="ORF">MRX98_07890</name>
</gene>
<sequence length="245" mass="26628">MIGLIGYGRFGRLTVTHLAADCPVVVHTRSTDKADDIVRAGGRPVAIEAACAQPIVILCVPISAMPDTLAQIAPLLALDAIVVDVCSVKVQPVQWMRQALPPTTSILATHPMFGPDSAARSLAGHKIVLCPERIAPAPYGRITAWLQGKGLKLIETTPAEHDRKIAVSLALTHFIGRSLSEFGAQPMDIDTEGYKRLLHILEVVNNDTWQLFGDMFRYNPYAEETRQAFMSAMERIGARLPVASP</sequence>
<organism evidence="3 4">
    <name type="scientific">Desulfatitalea alkaliphila</name>
    <dbReference type="NCBI Taxonomy" id="2929485"/>
    <lineage>
        <taxon>Bacteria</taxon>
        <taxon>Pseudomonadati</taxon>
        <taxon>Thermodesulfobacteriota</taxon>
        <taxon>Desulfobacteria</taxon>
        <taxon>Desulfobacterales</taxon>
        <taxon>Desulfosarcinaceae</taxon>
        <taxon>Desulfatitalea</taxon>
    </lineage>
</organism>
<dbReference type="SUPFAM" id="SSF51735">
    <property type="entry name" value="NAD(P)-binding Rossmann-fold domains"/>
    <property type="match status" value="1"/>
</dbReference>
<dbReference type="SUPFAM" id="SSF48179">
    <property type="entry name" value="6-phosphogluconate dehydrogenase C-terminal domain-like"/>
    <property type="match status" value="1"/>
</dbReference>
<dbReference type="InterPro" id="IPR008927">
    <property type="entry name" value="6-PGluconate_DH-like_C_sf"/>
</dbReference>
<dbReference type="Proteomes" id="UP001165427">
    <property type="component" value="Unassembled WGS sequence"/>
</dbReference>
<reference evidence="3" key="1">
    <citation type="submission" date="2022-04" db="EMBL/GenBank/DDBJ databases">
        <title>Desulfatitalea alkaliphila sp. nov., a novel anaerobic sulfate-reducing bacterium isolated from terrestrial mud volcano, Taman Peninsula, Russia.</title>
        <authorList>
            <person name="Khomyakova M.A."/>
            <person name="Merkel A.Y."/>
            <person name="Slobodkin A.I."/>
        </authorList>
    </citation>
    <scope>NUCLEOTIDE SEQUENCE</scope>
    <source>
        <strain evidence="3">M08but</strain>
    </source>
</reference>
<comment type="caution">
    <text evidence="3">The sequence shown here is derived from an EMBL/GenBank/DDBJ whole genome shotgun (WGS) entry which is preliminary data.</text>
</comment>
<evidence type="ECO:0000313" key="4">
    <source>
        <dbReference type="Proteomes" id="UP001165427"/>
    </source>
</evidence>
<dbReference type="AlphaFoldDB" id="A0AA41UI83"/>